<dbReference type="InterPro" id="IPR036390">
    <property type="entry name" value="WH_DNA-bd_sf"/>
</dbReference>
<dbReference type="CDD" id="cd08460">
    <property type="entry name" value="PBP2_DntR_like_1"/>
    <property type="match status" value="1"/>
</dbReference>
<keyword evidence="6" id="KW-1185">Reference proteome</keyword>
<dbReference type="EMBL" id="LDZF01000012">
    <property type="protein sequence ID" value="KMK13221.1"/>
    <property type="molecule type" value="Genomic_DNA"/>
</dbReference>
<evidence type="ECO:0000313" key="6">
    <source>
        <dbReference type="Proteomes" id="UP000036196"/>
    </source>
</evidence>
<dbReference type="InterPro" id="IPR005119">
    <property type="entry name" value="LysR_subst-bd"/>
</dbReference>
<dbReference type="PROSITE" id="PS50931">
    <property type="entry name" value="HTH_LYSR"/>
    <property type="match status" value="1"/>
</dbReference>
<name>A0A0J5L099_PLUGE</name>
<dbReference type="Pfam" id="PF03466">
    <property type="entry name" value="LysR_substrate"/>
    <property type="match status" value="1"/>
</dbReference>
<dbReference type="InterPro" id="IPR036388">
    <property type="entry name" value="WH-like_DNA-bd_sf"/>
</dbReference>
<dbReference type="InterPro" id="IPR000847">
    <property type="entry name" value="LysR_HTH_N"/>
</dbReference>
<dbReference type="AlphaFoldDB" id="A0A0J5L099"/>
<proteinExistence type="inferred from homology"/>
<dbReference type="Gene3D" id="3.40.190.10">
    <property type="entry name" value="Periplasmic binding protein-like II"/>
    <property type="match status" value="2"/>
</dbReference>
<dbReference type="PANTHER" id="PTHR30118">
    <property type="entry name" value="HTH-TYPE TRANSCRIPTIONAL REGULATOR LEUO-RELATED"/>
    <property type="match status" value="1"/>
</dbReference>
<evidence type="ECO:0000256" key="1">
    <source>
        <dbReference type="ARBA" id="ARBA00009437"/>
    </source>
</evidence>
<organism evidence="5 6">
    <name type="scientific">Pluralibacter gergoviae</name>
    <name type="common">Enterobacter gergoviae</name>
    <dbReference type="NCBI Taxonomy" id="61647"/>
    <lineage>
        <taxon>Bacteria</taxon>
        <taxon>Pseudomonadati</taxon>
        <taxon>Pseudomonadota</taxon>
        <taxon>Gammaproteobacteria</taxon>
        <taxon>Enterobacterales</taxon>
        <taxon>Enterobacteriaceae</taxon>
        <taxon>Pluralibacter</taxon>
    </lineage>
</organism>
<comment type="caution">
    <text evidence="5">The sequence shown here is derived from an EMBL/GenBank/DDBJ whole genome shotgun (WGS) entry which is preliminary data.</text>
</comment>
<accession>A0A0J5L099</accession>
<dbReference type="GO" id="GO:0003700">
    <property type="term" value="F:DNA-binding transcription factor activity"/>
    <property type="evidence" value="ECO:0007669"/>
    <property type="project" value="InterPro"/>
</dbReference>
<sequence>MRIDLNLLYALDALLEEGSVVGAARRMHLSSPTMSRTLARIRETTQDPILVQSGRELVPTQRALEIRASIKQAIQQATCVLAPRPPVELQNLESHFNVRANDIFIGTMAGKLVDAMKNEIPRARLCFTPEENDIDDEALRSGRIDLFISASRQLGTEIRIQPLFSTRIVGVATVDHPIFENEITPQRLVQWGHITISRRGKSHGPIDEILSVHALKRRVQLVVSTPGSALQALNGTDLILPVAEHLARSVQGMGVKIRIFDLPLSLPEITITQAWHPRYQNDLGHQWLRRTIRALAVKTFPTRSNIR</sequence>
<dbReference type="SUPFAM" id="SSF46785">
    <property type="entry name" value="Winged helix' DNA-binding domain"/>
    <property type="match status" value="1"/>
</dbReference>
<keyword evidence="3" id="KW-0238">DNA-binding</keyword>
<keyword evidence="2" id="KW-0805">Transcription regulation</keyword>
<evidence type="ECO:0000256" key="3">
    <source>
        <dbReference type="ARBA" id="ARBA00023125"/>
    </source>
</evidence>
<dbReference type="GO" id="GO:0003677">
    <property type="term" value="F:DNA binding"/>
    <property type="evidence" value="ECO:0007669"/>
    <property type="project" value="UniProtKB-KW"/>
</dbReference>
<dbReference type="PANTHER" id="PTHR30118:SF15">
    <property type="entry name" value="TRANSCRIPTIONAL REGULATORY PROTEIN"/>
    <property type="match status" value="1"/>
</dbReference>
<dbReference type="OrthoDB" id="8557381at2"/>
<protein>
    <submittedName>
        <fullName evidence="5">LysR family transcriptional regulator</fullName>
    </submittedName>
</protein>
<dbReference type="Proteomes" id="UP000036196">
    <property type="component" value="Unassembled WGS sequence"/>
</dbReference>
<dbReference type="Gene3D" id="1.10.10.10">
    <property type="entry name" value="Winged helix-like DNA-binding domain superfamily/Winged helix DNA-binding domain"/>
    <property type="match status" value="1"/>
</dbReference>
<gene>
    <name evidence="5" type="ORF">ABW06_13020</name>
</gene>
<evidence type="ECO:0000256" key="4">
    <source>
        <dbReference type="ARBA" id="ARBA00023163"/>
    </source>
</evidence>
<dbReference type="Pfam" id="PF00126">
    <property type="entry name" value="HTH_1"/>
    <property type="match status" value="1"/>
</dbReference>
<reference evidence="5 6" key="1">
    <citation type="submission" date="2015-05" db="EMBL/GenBank/DDBJ databases">
        <title>Genome sequences of Pluralibacter gergoviae.</title>
        <authorList>
            <person name="Greninger A.L."/>
            <person name="Miller S."/>
        </authorList>
    </citation>
    <scope>NUCLEOTIDE SEQUENCE [LARGE SCALE GENOMIC DNA]</scope>
    <source>
        <strain evidence="5 6">JS81F13</strain>
    </source>
</reference>
<comment type="similarity">
    <text evidence="1">Belongs to the LysR transcriptional regulatory family.</text>
</comment>
<evidence type="ECO:0000256" key="2">
    <source>
        <dbReference type="ARBA" id="ARBA00023015"/>
    </source>
</evidence>
<dbReference type="PATRIC" id="fig|61647.15.peg.754"/>
<dbReference type="SUPFAM" id="SSF53850">
    <property type="entry name" value="Periplasmic binding protein-like II"/>
    <property type="match status" value="1"/>
</dbReference>
<dbReference type="InterPro" id="IPR050389">
    <property type="entry name" value="LysR-type_TF"/>
</dbReference>
<dbReference type="RefSeq" id="WP_048275682.1">
    <property type="nucleotide sequence ID" value="NZ_JALLDC010000028.1"/>
</dbReference>
<evidence type="ECO:0000313" key="5">
    <source>
        <dbReference type="EMBL" id="KMK13221.1"/>
    </source>
</evidence>
<keyword evidence="4" id="KW-0804">Transcription</keyword>